<proteinExistence type="inferred from homology"/>
<dbReference type="Proteomes" id="UP000674416">
    <property type="component" value="Unassembled WGS sequence"/>
</dbReference>
<evidence type="ECO:0000313" key="7">
    <source>
        <dbReference type="Proteomes" id="UP000674416"/>
    </source>
</evidence>
<dbReference type="InterPro" id="IPR050705">
    <property type="entry name" value="Cytochrome_P450_3A"/>
</dbReference>
<reference evidence="6 7" key="1">
    <citation type="submission" date="2021-01" db="EMBL/GenBank/DDBJ databases">
        <title>Genomic Encyclopedia of Type Strains, Phase IV (KMG-IV): sequencing the most valuable type-strain genomes for metagenomic binning, comparative biology and taxonomic classification.</title>
        <authorList>
            <person name="Goeker M."/>
        </authorList>
    </citation>
    <scope>NUCLEOTIDE SEQUENCE [LARGE SCALE GENOMIC DNA]</scope>
    <source>
        <strain evidence="6 7">DSM 103394</strain>
    </source>
</reference>
<evidence type="ECO:0000256" key="2">
    <source>
        <dbReference type="ARBA" id="ARBA00022617"/>
    </source>
</evidence>
<keyword evidence="5" id="KW-0408">Iron</keyword>
<comment type="similarity">
    <text evidence="1">Belongs to the cytochrome P450 family.</text>
</comment>
<dbReference type="PANTHER" id="PTHR24302:SF15">
    <property type="entry name" value="FATTY-ACID PEROXYGENASE"/>
    <property type="match status" value="1"/>
</dbReference>
<dbReference type="InterPro" id="IPR001128">
    <property type="entry name" value="Cyt_P450"/>
</dbReference>
<comment type="caution">
    <text evidence="6">The sequence shown here is derived from an EMBL/GenBank/DDBJ whole genome shotgun (WGS) entry which is preliminary data.</text>
</comment>
<evidence type="ECO:0000256" key="4">
    <source>
        <dbReference type="ARBA" id="ARBA00023002"/>
    </source>
</evidence>
<dbReference type="InterPro" id="IPR036396">
    <property type="entry name" value="Cyt_P450_sf"/>
</dbReference>
<keyword evidence="4 6" id="KW-0560">Oxidoreductase</keyword>
<protein>
    <submittedName>
        <fullName evidence="6">Fatty-acid peroxygenase</fullName>
        <ecNumber evidence="6">1.11.2.4</ecNumber>
    </submittedName>
</protein>
<keyword evidence="6" id="KW-0575">Peroxidase</keyword>
<name>A0ABS4D2J6_9BACI</name>
<dbReference type="PANTHER" id="PTHR24302">
    <property type="entry name" value="CYTOCHROME P450 FAMILY 3"/>
    <property type="match status" value="1"/>
</dbReference>
<sequence>MKMTENVPSDKTLDNSLALLLEGYQFIQNRCRRYESDIFQTRLLGEKVICMSGEEAAKVFYDTERFQRKGAAPKRVQKTLFGENAVQAMDGEAHKKRKLLFMSLMTPERQKSLTDLMIEEWKKSAVRWESKDKVVLFDETQEMLCRAVCQWTGVPLKEEEVAQRASDFGEMVDAFGAAGPRHWRGRQARARAEKWIREVIDNVRSGTLDAPEHTAVYKMAFHQNLDGKPMDTQMAAIELINVLRPIVAIATYITFSALALHDNPEYRKKLQSDDENMNQWFVQEVRRFYPFGPFLGARVRQDFTWKQCLFHKGQLVLLDIYGTNHDPRLWDEPDKFRPERFKDWQGSPFDFIPQGGGDHEKGHRCAGEWVTIEIMKASVDFLAKQLDYTVPSQDLSFSLVRMPTLPKNRFVMSNVRQRSDSTLNQKGH</sequence>
<dbReference type="Gene3D" id="1.10.630.10">
    <property type="entry name" value="Cytochrome P450"/>
    <property type="match status" value="1"/>
</dbReference>
<gene>
    <name evidence="6" type="ORF">JOC74_004398</name>
</gene>
<dbReference type="PRINTS" id="PR00463">
    <property type="entry name" value="EP450I"/>
</dbReference>
<organism evidence="6 7">
    <name type="scientific">Bacillus capparidis</name>
    <dbReference type="NCBI Taxonomy" id="1840411"/>
    <lineage>
        <taxon>Bacteria</taxon>
        <taxon>Bacillati</taxon>
        <taxon>Bacillota</taxon>
        <taxon>Bacilli</taxon>
        <taxon>Bacillales</taxon>
        <taxon>Bacillaceae</taxon>
        <taxon>Bacillus</taxon>
    </lineage>
</organism>
<keyword evidence="2" id="KW-0349">Heme</keyword>
<dbReference type="EMBL" id="JAFDST010000007">
    <property type="protein sequence ID" value="MBP1083851.1"/>
    <property type="molecule type" value="Genomic_DNA"/>
</dbReference>
<dbReference type="Pfam" id="PF00067">
    <property type="entry name" value="p450"/>
    <property type="match status" value="1"/>
</dbReference>
<evidence type="ECO:0000256" key="3">
    <source>
        <dbReference type="ARBA" id="ARBA00022723"/>
    </source>
</evidence>
<dbReference type="EC" id="1.11.2.4" evidence="6"/>
<evidence type="ECO:0000256" key="5">
    <source>
        <dbReference type="ARBA" id="ARBA00023004"/>
    </source>
</evidence>
<dbReference type="SUPFAM" id="SSF48264">
    <property type="entry name" value="Cytochrome P450"/>
    <property type="match status" value="1"/>
</dbReference>
<keyword evidence="7" id="KW-1185">Reference proteome</keyword>
<evidence type="ECO:0000313" key="6">
    <source>
        <dbReference type="EMBL" id="MBP1083851.1"/>
    </source>
</evidence>
<accession>A0ABS4D2J6</accession>
<dbReference type="InterPro" id="IPR002401">
    <property type="entry name" value="Cyt_P450_E_grp-I"/>
</dbReference>
<dbReference type="CDD" id="cd11067">
    <property type="entry name" value="CYP152"/>
    <property type="match status" value="1"/>
</dbReference>
<dbReference type="GO" id="GO:0004601">
    <property type="term" value="F:peroxidase activity"/>
    <property type="evidence" value="ECO:0007669"/>
    <property type="project" value="UniProtKB-KW"/>
</dbReference>
<keyword evidence="3" id="KW-0479">Metal-binding</keyword>
<evidence type="ECO:0000256" key="1">
    <source>
        <dbReference type="ARBA" id="ARBA00010617"/>
    </source>
</evidence>